<name>A0AAD7XSQ5_9FUNG</name>
<dbReference type="GeneID" id="83220187"/>
<gene>
    <name evidence="1" type="ORF">O0I10_012854</name>
</gene>
<keyword evidence="2" id="KW-1185">Reference proteome</keyword>
<organism evidence="1 2">
    <name type="scientific">Lichtheimia ornata</name>
    <dbReference type="NCBI Taxonomy" id="688661"/>
    <lineage>
        <taxon>Eukaryota</taxon>
        <taxon>Fungi</taxon>
        <taxon>Fungi incertae sedis</taxon>
        <taxon>Mucoromycota</taxon>
        <taxon>Mucoromycotina</taxon>
        <taxon>Mucoromycetes</taxon>
        <taxon>Mucorales</taxon>
        <taxon>Lichtheimiaceae</taxon>
        <taxon>Lichtheimia</taxon>
    </lineage>
</organism>
<proteinExistence type="predicted"/>
<reference evidence="1 2" key="1">
    <citation type="submission" date="2023-03" db="EMBL/GenBank/DDBJ databases">
        <title>Genome sequence of Lichtheimia ornata CBS 291.66.</title>
        <authorList>
            <person name="Mohabir J.T."/>
            <person name="Shea T.P."/>
            <person name="Kurbessoian T."/>
            <person name="Berby B."/>
            <person name="Fontaine J."/>
            <person name="Livny J."/>
            <person name="Gnirke A."/>
            <person name="Stajich J.E."/>
            <person name="Cuomo C.A."/>
        </authorList>
    </citation>
    <scope>NUCLEOTIDE SEQUENCE [LARGE SCALE GENOMIC DNA]</scope>
    <source>
        <strain evidence="1">CBS 291.66</strain>
    </source>
</reference>
<dbReference type="AlphaFoldDB" id="A0AAD7XSQ5"/>
<protein>
    <submittedName>
        <fullName evidence="1">Uncharacterized protein</fullName>
    </submittedName>
</protein>
<evidence type="ECO:0000313" key="2">
    <source>
        <dbReference type="Proteomes" id="UP001234581"/>
    </source>
</evidence>
<dbReference type="Proteomes" id="UP001234581">
    <property type="component" value="Unassembled WGS sequence"/>
</dbReference>
<comment type="caution">
    <text evidence="1">The sequence shown here is derived from an EMBL/GenBank/DDBJ whole genome shotgun (WGS) entry which is preliminary data.</text>
</comment>
<evidence type="ECO:0000313" key="1">
    <source>
        <dbReference type="EMBL" id="KAJ8651578.1"/>
    </source>
</evidence>
<dbReference type="RefSeq" id="XP_058336492.1">
    <property type="nucleotide sequence ID" value="XM_058492740.1"/>
</dbReference>
<dbReference type="EMBL" id="JARTCD010000167">
    <property type="protein sequence ID" value="KAJ8651578.1"/>
    <property type="molecule type" value="Genomic_DNA"/>
</dbReference>
<sequence length="82" mass="9401">MMVQWRDVICDYDFIVAHLPGVLNVLPNSLSLLFPPEEELEGVILAPRLQKTKTQPQAFHMTLCMDHLHLLLGYTATMIRLI</sequence>
<accession>A0AAD7XSQ5</accession>